<evidence type="ECO:0000313" key="2">
    <source>
        <dbReference type="Proteomes" id="UP000309872"/>
    </source>
</evidence>
<proteinExistence type="predicted"/>
<dbReference type="Proteomes" id="UP000309872">
    <property type="component" value="Unassembled WGS sequence"/>
</dbReference>
<dbReference type="EMBL" id="SUKA01000007">
    <property type="protein sequence ID" value="TJY62565.1"/>
    <property type="molecule type" value="Genomic_DNA"/>
</dbReference>
<sequence length="64" mass="7302">MVSVHGKCVNEALRNSIMTAKEIKEIIIQELTAESYIKNVFGLDLTKCLIEPVKQKYKNANDYN</sequence>
<dbReference type="OrthoDB" id="1495247at2"/>
<organism evidence="1 2">
    <name type="scientific">Sphingobacterium alkalisoli</name>
    <dbReference type="NCBI Taxonomy" id="1874115"/>
    <lineage>
        <taxon>Bacteria</taxon>
        <taxon>Pseudomonadati</taxon>
        <taxon>Bacteroidota</taxon>
        <taxon>Sphingobacteriia</taxon>
        <taxon>Sphingobacteriales</taxon>
        <taxon>Sphingobacteriaceae</taxon>
        <taxon>Sphingobacterium</taxon>
    </lineage>
</organism>
<evidence type="ECO:0000313" key="1">
    <source>
        <dbReference type="EMBL" id="TJY62565.1"/>
    </source>
</evidence>
<dbReference type="RefSeq" id="WP_136822351.1">
    <property type="nucleotide sequence ID" value="NZ_BMJX01000007.1"/>
</dbReference>
<protein>
    <submittedName>
        <fullName evidence="1">Uncharacterized protein</fullName>
    </submittedName>
</protein>
<dbReference type="AlphaFoldDB" id="A0A4U0GU37"/>
<accession>A0A4U0GU37</accession>
<name>A0A4U0GU37_9SPHI</name>
<gene>
    <name evidence="1" type="ORF">FAZ19_19015</name>
</gene>
<comment type="caution">
    <text evidence="1">The sequence shown here is derived from an EMBL/GenBank/DDBJ whole genome shotgun (WGS) entry which is preliminary data.</text>
</comment>
<reference evidence="1 2" key="1">
    <citation type="submission" date="2019-04" db="EMBL/GenBank/DDBJ databases">
        <title>Sphingobacterium olei sp. nov., isolated from oil-contaminated soil.</title>
        <authorList>
            <person name="Liu B."/>
        </authorList>
    </citation>
    <scope>NUCLEOTIDE SEQUENCE [LARGE SCALE GENOMIC DNA]</scope>
    <source>
        <strain evidence="1 2">Y3L14</strain>
    </source>
</reference>
<keyword evidence="2" id="KW-1185">Reference proteome</keyword>